<protein>
    <submittedName>
        <fullName evidence="2">Alpha/beta fold hydrolase</fullName>
    </submittedName>
</protein>
<name>A0AAJ1U7W8_9RHOB</name>
<dbReference type="Pfam" id="PF00561">
    <property type="entry name" value="Abhydrolase_1"/>
    <property type="match status" value="1"/>
</dbReference>
<evidence type="ECO:0000313" key="2">
    <source>
        <dbReference type="EMBL" id="MDQ2095056.1"/>
    </source>
</evidence>
<reference evidence="2" key="1">
    <citation type="submission" date="2022-07" db="EMBL/GenBank/DDBJ databases">
        <authorList>
            <person name="Otstavnykh N."/>
            <person name="Isaeva M."/>
            <person name="Bystritskaya E."/>
        </authorList>
    </citation>
    <scope>NUCLEOTIDE SEQUENCE</scope>
    <source>
        <strain evidence="2">10Alg 79</strain>
    </source>
</reference>
<gene>
    <name evidence="2" type="ORF">NOI20_13115</name>
</gene>
<feature type="domain" description="AB hydrolase-1" evidence="1">
    <location>
        <begin position="21"/>
        <end position="273"/>
    </location>
</feature>
<sequence>MQIKSNGITLEAETYGDPANPALILIRGLGTQLVHWPDALVQGFARAGFFTVVFDNRDIGLSQRCPAPGVPDDPDEIMTRARAGEDIAPAYTLSDMAQDVIGLMDALELPRAHVFGISMGGAIAQILALDHGDRILTDTIVMTAARPLLDPEHRAQILPRLIVRPETLDEAQDNWVAGHASFGSPGYPMPEEDIRAEARTAYARGSDAAGINRQLLATMAAPDRRAALGDVTTPCLVIHGIDDTLIPEPMGAEIAACIPGAEYHALKGMGHIITPLLAPTIVSLVSDFIRRNGG</sequence>
<reference evidence="2" key="2">
    <citation type="submission" date="2023-04" db="EMBL/GenBank/DDBJ databases">
        <title>'Rhodoalgimonas zhirmunskyi' gen. nov., isolated from a red alga.</title>
        <authorList>
            <person name="Nedashkovskaya O.I."/>
            <person name="Otstavnykh N.Y."/>
            <person name="Bystritskaya E.P."/>
            <person name="Balabanova L.A."/>
            <person name="Isaeva M.P."/>
        </authorList>
    </citation>
    <scope>NUCLEOTIDE SEQUENCE</scope>
    <source>
        <strain evidence="2">10Alg 79</strain>
    </source>
</reference>
<evidence type="ECO:0000259" key="1">
    <source>
        <dbReference type="Pfam" id="PF00561"/>
    </source>
</evidence>
<dbReference type="Proteomes" id="UP001227162">
    <property type="component" value="Unassembled WGS sequence"/>
</dbReference>
<organism evidence="2 3">
    <name type="scientific">Rhodalgimonas zhirmunskyi</name>
    <dbReference type="NCBI Taxonomy" id="2964767"/>
    <lineage>
        <taxon>Bacteria</taxon>
        <taxon>Pseudomonadati</taxon>
        <taxon>Pseudomonadota</taxon>
        <taxon>Alphaproteobacteria</taxon>
        <taxon>Rhodobacterales</taxon>
        <taxon>Roseobacteraceae</taxon>
        <taxon>Rhodalgimonas</taxon>
    </lineage>
</organism>
<comment type="caution">
    <text evidence="2">The sequence shown here is derived from an EMBL/GenBank/DDBJ whole genome shotgun (WGS) entry which is preliminary data.</text>
</comment>
<dbReference type="InterPro" id="IPR050471">
    <property type="entry name" value="AB_hydrolase"/>
</dbReference>
<dbReference type="Gene3D" id="3.40.50.1820">
    <property type="entry name" value="alpha/beta hydrolase"/>
    <property type="match status" value="1"/>
</dbReference>
<proteinExistence type="predicted"/>
<dbReference type="InterPro" id="IPR000073">
    <property type="entry name" value="AB_hydrolase_1"/>
</dbReference>
<keyword evidence="2" id="KW-0378">Hydrolase</keyword>
<dbReference type="SUPFAM" id="SSF53474">
    <property type="entry name" value="alpha/beta-Hydrolases"/>
    <property type="match status" value="1"/>
</dbReference>
<dbReference type="InterPro" id="IPR029058">
    <property type="entry name" value="AB_hydrolase_fold"/>
</dbReference>
<dbReference type="PANTHER" id="PTHR43433">
    <property type="entry name" value="HYDROLASE, ALPHA/BETA FOLD FAMILY PROTEIN"/>
    <property type="match status" value="1"/>
</dbReference>
<dbReference type="EMBL" id="JANFFA010000003">
    <property type="protein sequence ID" value="MDQ2095056.1"/>
    <property type="molecule type" value="Genomic_DNA"/>
</dbReference>
<dbReference type="GO" id="GO:0046503">
    <property type="term" value="P:glycerolipid catabolic process"/>
    <property type="evidence" value="ECO:0007669"/>
    <property type="project" value="TreeGrafter"/>
</dbReference>
<dbReference type="RefSeq" id="WP_317626658.1">
    <property type="nucleotide sequence ID" value="NZ_JANFFA010000003.1"/>
</dbReference>
<evidence type="ECO:0000313" key="3">
    <source>
        <dbReference type="Proteomes" id="UP001227162"/>
    </source>
</evidence>
<dbReference type="PANTHER" id="PTHR43433:SF5">
    <property type="entry name" value="AB HYDROLASE-1 DOMAIN-CONTAINING PROTEIN"/>
    <property type="match status" value="1"/>
</dbReference>
<accession>A0AAJ1U7W8</accession>
<keyword evidence="3" id="KW-1185">Reference proteome</keyword>
<dbReference type="GO" id="GO:0004806">
    <property type="term" value="F:triacylglycerol lipase activity"/>
    <property type="evidence" value="ECO:0007669"/>
    <property type="project" value="TreeGrafter"/>
</dbReference>
<dbReference type="AlphaFoldDB" id="A0AAJ1U7W8"/>